<dbReference type="CDD" id="cd18137">
    <property type="entry name" value="HLD_clamp_pol_III_gamma_tau"/>
    <property type="match status" value="1"/>
</dbReference>
<dbReference type="GO" id="GO:0005524">
    <property type="term" value="F:ATP binding"/>
    <property type="evidence" value="ECO:0007669"/>
    <property type="project" value="UniProtKB-KW"/>
</dbReference>
<keyword evidence="8" id="KW-0808">Transferase</keyword>
<dbReference type="AlphaFoldDB" id="A0A1G1XB53"/>
<dbReference type="InterPro" id="IPR012763">
    <property type="entry name" value="DNA_pol_III_sug/sutau_N"/>
</dbReference>
<evidence type="ECO:0000256" key="4">
    <source>
        <dbReference type="ARBA" id="ARBA00022833"/>
    </source>
</evidence>
<accession>A0A1G1XB53</accession>
<evidence type="ECO:0000256" key="6">
    <source>
        <dbReference type="ARBA" id="ARBA00022932"/>
    </source>
</evidence>
<dbReference type="Pfam" id="PF20964">
    <property type="entry name" value="DnaX_C"/>
    <property type="match status" value="1"/>
</dbReference>
<evidence type="ECO:0000256" key="1">
    <source>
        <dbReference type="ARBA" id="ARBA00006360"/>
    </source>
</evidence>
<proteinExistence type="inferred from homology"/>
<evidence type="ECO:0000256" key="3">
    <source>
        <dbReference type="ARBA" id="ARBA00022741"/>
    </source>
</evidence>
<dbReference type="InterPro" id="IPR027417">
    <property type="entry name" value="P-loop_NTPase"/>
</dbReference>
<dbReference type="SMART" id="SM00382">
    <property type="entry name" value="AAA"/>
    <property type="match status" value="1"/>
</dbReference>
<evidence type="ECO:0000259" key="9">
    <source>
        <dbReference type="SMART" id="SM00382"/>
    </source>
</evidence>
<feature type="domain" description="AAA+ ATPase" evidence="9">
    <location>
        <begin position="35"/>
        <end position="177"/>
    </location>
</feature>
<comment type="caution">
    <text evidence="10">The sequence shown here is derived from an EMBL/GenBank/DDBJ whole genome shotgun (WGS) entry which is preliminary data.</text>
</comment>
<evidence type="ECO:0000256" key="2">
    <source>
        <dbReference type="ARBA" id="ARBA00022723"/>
    </source>
</evidence>
<evidence type="ECO:0000256" key="8">
    <source>
        <dbReference type="RuleBase" id="RU364063"/>
    </source>
</evidence>
<comment type="catalytic activity">
    <reaction evidence="7 8">
        <text>DNA(n) + a 2'-deoxyribonucleoside 5'-triphosphate = DNA(n+1) + diphosphate</text>
        <dbReference type="Rhea" id="RHEA:22508"/>
        <dbReference type="Rhea" id="RHEA-COMP:17339"/>
        <dbReference type="Rhea" id="RHEA-COMP:17340"/>
        <dbReference type="ChEBI" id="CHEBI:33019"/>
        <dbReference type="ChEBI" id="CHEBI:61560"/>
        <dbReference type="ChEBI" id="CHEBI:173112"/>
        <dbReference type="EC" id="2.7.7.7"/>
    </reaction>
</comment>
<dbReference type="SUPFAM" id="SSF52540">
    <property type="entry name" value="P-loop containing nucleoside triphosphate hydrolases"/>
    <property type="match status" value="1"/>
</dbReference>
<dbReference type="NCBIfam" id="TIGR02397">
    <property type="entry name" value="dnaX_nterm"/>
    <property type="match status" value="1"/>
</dbReference>
<keyword evidence="2" id="KW-0479">Metal-binding</keyword>
<keyword evidence="8" id="KW-0235">DNA replication</keyword>
<dbReference type="GO" id="GO:0003887">
    <property type="term" value="F:DNA-directed DNA polymerase activity"/>
    <property type="evidence" value="ECO:0007669"/>
    <property type="project" value="UniProtKB-KW"/>
</dbReference>
<dbReference type="EMBL" id="MHHS01000032">
    <property type="protein sequence ID" value="OGY36557.1"/>
    <property type="molecule type" value="Genomic_DNA"/>
</dbReference>
<dbReference type="GO" id="GO:0009360">
    <property type="term" value="C:DNA polymerase III complex"/>
    <property type="evidence" value="ECO:0007669"/>
    <property type="project" value="InterPro"/>
</dbReference>
<dbReference type="Gene3D" id="1.10.8.60">
    <property type="match status" value="1"/>
</dbReference>
<dbReference type="InterPro" id="IPR008921">
    <property type="entry name" value="DNA_pol3_clamp-load_cplx_C"/>
</dbReference>
<evidence type="ECO:0000313" key="10">
    <source>
        <dbReference type="EMBL" id="OGY36557.1"/>
    </source>
</evidence>
<dbReference type="EC" id="2.7.7.7" evidence="8"/>
<organism evidence="10 11">
    <name type="scientific">Candidatus Andersenbacteria bacterium RIFCSPHIGHO2_12_FULL_45_11b</name>
    <dbReference type="NCBI Taxonomy" id="1797282"/>
    <lineage>
        <taxon>Bacteria</taxon>
        <taxon>Candidatus Anderseniibacteriota</taxon>
    </lineage>
</organism>
<dbReference type="FunFam" id="3.40.50.300:FF:000014">
    <property type="entry name" value="DNA polymerase III subunit gamma/tau"/>
    <property type="match status" value="1"/>
</dbReference>
<evidence type="ECO:0000256" key="7">
    <source>
        <dbReference type="ARBA" id="ARBA00049244"/>
    </source>
</evidence>
<dbReference type="InterPro" id="IPR003593">
    <property type="entry name" value="AAA+_ATPase"/>
</dbReference>
<dbReference type="InterPro" id="IPR045085">
    <property type="entry name" value="HLD_clamp_pol_III_gamma_tau"/>
</dbReference>
<keyword evidence="3 8" id="KW-0547">Nucleotide-binding</keyword>
<gene>
    <name evidence="8" type="primary">dnaX</name>
    <name evidence="10" type="ORF">A3E36_03120</name>
</gene>
<comment type="subunit">
    <text evidence="8">DNA polymerase III contains a core (composed of alpha, epsilon and theta chains) that associates with a tau subunit. This core dimerizes to form the POLIII' complex. PolIII' associates with the gamma complex (composed of gamma, delta, delta', psi and chi chains) and with the beta chain to form the complete DNA polymerase III complex.</text>
</comment>
<comment type="function">
    <text evidence="8">DNA polymerase III is a complex, multichain enzyme responsible for most of the replicative synthesis in bacteria. This DNA polymerase also exhibits 3' to 5' exonuclease activity.</text>
</comment>
<protein>
    <recommendedName>
        <fullName evidence="8">DNA polymerase III subunit gamma/tau</fullName>
        <ecNumber evidence="8">2.7.7.7</ecNumber>
    </recommendedName>
</protein>
<dbReference type="GO" id="GO:0003677">
    <property type="term" value="F:DNA binding"/>
    <property type="evidence" value="ECO:0007669"/>
    <property type="project" value="InterPro"/>
</dbReference>
<dbReference type="GO" id="GO:0046872">
    <property type="term" value="F:metal ion binding"/>
    <property type="evidence" value="ECO:0007669"/>
    <property type="project" value="UniProtKB-KW"/>
</dbReference>
<keyword evidence="4" id="KW-0862">Zinc</keyword>
<keyword evidence="8" id="KW-0548">Nucleotidyltransferase</keyword>
<dbReference type="SUPFAM" id="SSF48019">
    <property type="entry name" value="post-AAA+ oligomerization domain-like"/>
    <property type="match status" value="1"/>
</dbReference>
<keyword evidence="6 8" id="KW-0239">DNA-directed DNA polymerase</keyword>
<comment type="similarity">
    <text evidence="1 8">Belongs to the DnaX/STICHEL family.</text>
</comment>
<evidence type="ECO:0000256" key="5">
    <source>
        <dbReference type="ARBA" id="ARBA00022840"/>
    </source>
</evidence>
<name>A0A1G1XB53_9BACT</name>
<dbReference type="CDD" id="cd00009">
    <property type="entry name" value="AAA"/>
    <property type="match status" value="1"/>
</dbReference>
<dbReference type="Gene3D" id="3.40.50.300">
    <property type="entry name" value="P-loop containing nucleotide triphosphate hydrolases"/>
    <property type="match status" value="1"/>
</dbReference>
<evidence type="ECO:0000313" key="11">
    <source>
        <dbReference type="Proteomes" id="UP000177941"/>
    </source>
</evidence>
<dbReference type="Pfam" id="PF13177">
    <property type="entry name" value="DNA_pol3_delta2"/>
    <property type="match status" value="1"/>
</dbReference>
<dbReference type="InterPro" id="IPR050238">
    <property type="entry name" value="DNA_Rep/Repair_Clamp_Loader"/>
</dbReference>
<sequence length="501" mass="55037">MPALYRQYRPTTFAEISGQEHITGVLQQEILTKKLAHAYLFQGPRGTGKTTTARVFAKRLNCTKSKTAEPCGICSSCVAFQENRFMDILEIDAASNRGIDDIRALRETASLAPTGGEYKIYIIDEVHMLSAPAFAALLKLLEEPPRHVIFILATTELQKVPATIASRCQVFRFRRASEEEMRARLTHLLAQEKREADDDLLAFIIARSDGCYRDAESLLGQLLAQSNEKLTIQEASTMLGVPSPETIKSFVEALVASDAKQAITIATKAYQDGFDPDQFLHESIYVARERVIQEVLAGKSAQRLTTIMRAFLVATQDMAIVPDPMIAIEIAIVTACASGTSTVPVANKQSIPTNQPSPLYQGGAKGGQSVVKDELSTPIALTSDNPDTFKKIQSSWDDVIQHVRVHNPVASTFLRATTPSAMQNGSLVLSVQFPLHKTFFEKPDNSKMVIASILEVTKETVSLACQLQGQIVSGTSLHEQKLNKEEDLLKNVQEVFGAKMI</sequence>
<dbReference type="GO" id="GO:0006261">
    <property type="term" value="P:DNA-templated DNA replication"/>
    <property type="evidence" value="ECO:0007669"/>
    <property type="project" value="TreeGrafter"/>
</dbReference>
<dbReference type="Proteomes" id="UP000177941">
    <property type="component" value="Unassembled WGS sequence"/>
</dbReference>
<keyword evidence="5 8" id="KW-0067">ATP-binding</keyword>
<dbReference type="PANTHER" id="PTHR11669:SF0">
    <property type="entry name" value="PROTEIN STICHEL-LIKE 2"/>
    <property type="match status" value="1"/>
</dbReference>
<dbReference type="PANTHER" id="PTHR11669">
    <property type="entry name" value="REPLICATION FACTOR C / DNA POLYMERASE III GAMMA-TAU SUBUNIT"/>
    <property type="match status" value="1"/>
</dbReference>
<reference evidence="10 11" key="1">
    <citation type="journal article" date="2016" name="Nat. Commun.">
        <title>Thousands of microbial genomes shed light on interconnected biogeochemical processes in an aquifer system.</title>
        <authorList>
            <person name="Anantharaman K."/>
            <person name="Brown C.T."/>
            <person name="Hug L.A."/>
            <person name="Sharon I."/>
            <person name="Castelle C.J."/>
            <person name="Probst A.J."/>
            <person name="Thomas B.C."/>
            <person name="Singh A."/>
            <person name="Wilkins M.J."/>
            <person name="Karaoz U."/>
            <person name="Brodie E.L."/>
            <person name="Williams K.H."/>
            <person name="Hubbard S.S."/>
            <person name="Banfield J.F."/>
        </authorList>
    </citation>
    <scope>NUCLEOTIDE SEQUENCE [LARGE SCALE GENOMIC DNA]</scope>
</reference>
<dbReference type="InterPro" id="IPR048448">
    <property type="entry name" value="DnaX-like_C"/>
</dbReference>